<reference evidence="1" key="1">
    <citation type="journal article" date="2015" name="Nature">
        <title>Complex archaea that bridge the gap between prokaryotes and eukaryotes.</title>
        <authorList>
            <person name="Spang A."/>
            <person name="Saw J.H."/>
            <person name="Jorgensen S.L."/>
            <person name="Zaremba-Niedzwiedzka K."/>
            <person name="Martijn J."/>
            <person name="Lind A.E."/>
            <person name="van Eijk R."/>
            <person name="Schleper C."/>
            <person name="Guy L."/>
            <person name="Ettema T.J."/>
        </authorList>
    </citation>
    <scope>NUCLEOTIDE SEQUENCE</scope>
</reference>
<evidence type="ECO:0000313" key="1">
    <source>
        <dbReference type="EMBL" id="KKL25225.1"/>
    </source>
</evidence>
<protein>
    <submittedName>
        <fullName evidence="1">Uncharacterized protein</fullName>
    </submittedName>
</protein>
<accession>A0A0F9BTL5</accession>
<sequence length="144" mass="16117">MSFEDTQKALEVEFLDNWGDKSRVAMQNLAFQPDKTVEPGRDVQSAWVRFTVLQGAGEIQGLGAATKMYRYIGMIIVSVFVVEGIGTLTSRALCDEVATLFRSKQLADENISCQTPSIVEVGASKGWWQVNVEIPFYWDEFTNP</sequence>
<dbReference type="Pfam" id="PF13554">
    <property type="entry name" value="Phage_tail_terminator_5"/>
    <property type="match status" value="1"/>
</dbReference>
<organism evidence="1">
    <name type="scientific">marine sediment metagenome</name>
    <dbReference type="NCBI Taxonomy" id="412755"/>
    <lineage>
        <taxon>unclassified sequences</taxon>
        <taxon>metagenomes</taxon>
        <taxon>ecological metagenomes</taxon>
    </lineage>
</organism>
<comment type="caution">
    <text evidence="1">The sequence shown here is derived from an EMBL/GenBank/DDBJ whole genome shotgun (WGS) entry which is preliminary data.</text>
</comment>
<dbReference type="Gene3D" id="3.30.2000.20">
    <property type="match status" value="1"/>
</dbReference>
<proteinExistence type="predicted"/>
<dbReference type="EMBL" id="LAZR01036296">
    <property type="protein sequence ID" value="KKL25225.1"/>
    <property type="molecule type" value="Genomic_DNA"/>
</dbReference>
<dbReference type="AlphaFoldDB" id="A0A0F9BTL5"/>
<gene>
    <name evidence="1" type="ORF">LCGC14_2407450</name>
</gene>
<name>A0A0F9BTL5_9ZZZZ</name>
<dbReference type="InterPro" id="IPR025395">
    <property type="entry name" value="Phage_tail_terminator-like"/>
</dbReference>